<name>A0ABS0NJH2_9ACTN</name>
<keyword evidence="3" id="KW-1185">Reference proteome</keyword>
<gene>
    <name evidence="2" type="ORF">IHE55_11330</name>
</gene>
<dbReference type="InterPro" id="IPR043917">
    <property type="entry name" value="DUF5753"/>
</dbReference>
<dbReference type="InterPro" id="IPR010982">
    <property type="entry name" value="Lambda_DNA-bd_dom_sf"/>
</dbReference>
<evidence type="ECO:0000259" key="1">
    <source>
        <dbReference type="PROSITE" id="PS50943"/>
    </source>
</evidence>
<accession>A0ABS0NJH2</accession>
<reference evidence="2 3" key="1">
    <citation type="submission" date="2020-09" db="EMBL/GenBank/DDBJ databases">
        <title>Biosynthesis of the nuclear factor of activated T cells inhibitor NFAT-133 and its congeners in Streptomyces pactum.</title>
        <authorList>
            <person name="Zhou W."/>
            <person name="Posri P."/>
            <person name="Abugrain M.E."/>
            <person name="Weisberg A.J."/>
            <person name="Chang J.H."/>
            <person name="Mahmud T."/>
        </authorList>
    </citation>
    <scope>NUCLEOTIDE SEQUENCE [LARGE SCALE GENOMIC DNA]</scope>
    <source>
        <strain evidence="2 3">ATCC 27456</strain>
    </source>
</reference>
<dbReference type="SUPFAM" id="SSF47413">
    <property type="entry name" value="lambda repressor-like DNA-binding domains"/>
    <property type="match status" value="1"/>
</dbReference>
<comment type="caution">
    <text evidence="2">The sequence shown here is derived from an EMBL/GenBank/DDBJ whole genome shotgun (WGS) entry which is preliminary data.</text>
</comment>
<feature type="domain" description="HTH cro/C1-type" evidence="1">
    <location>
        <begin position="18"/>
        <end position="70"/>
    </location>
</feature>
<dbReference type="RefSeq" id="WP_197988923.1">
    <property type="nucleotide sequence ID" value="NZ_JACYXC010000001.1"/>
</dbReference>
<dbReference type="Pfam" id="PF13560">
    <property type="entry name" value="HTH_31"/>
    <property type="match status" value="1"/>
</dbReference>
<evidence type="ECO:0000313" key="3">
    <source>
        <dbReference type="Proteomes" id="UP000807371"/>
    </source>
</evidence>
<dbReference type="PROSITE" id="PS50943">
    <property type="entry name" value="HTH_CROC1"/>
    <property type="match status" value="1"/>
</dbReference>
<protein>
    <submittedName>
        <fullName evidence="2">Helix-turn-helix transcriptional regulator</fullName>
    </submittedName>
</protein>
<dbReference type="SMART" id="SM00530">
    <property type="entry name" value="HTH_XRE"/>
    <property type="match status" value="1"/>
</dbReference>
<dbReference type="CDD" id="cd00093">
    <property type="entry name" value="HTH_XRE"/>
    <property type="match status" value="1"/>
</dbReference>
<dbReference type="EMBL" id="JACYXC010000001">
    <property type="protein sequence ID" value="MBH5335354.1"/>
    <property type="molecule type" value="Genomic_DNA"/>
</dbReference>
<dbReference type="Gene3D" id="1.10.260.40">
    <property type="entry name" value="lambda repressor-like DNA-binding domains"/>
    <property type="match status" value="1"/>
</dbReference>
<dbReference type="Proteomes" id="UP000807371">
    <property type="component" value="Unassembled WGS sequence"/>
</dbReference>
<proteinExistence type="predicted"/>
<organism evidence="2 3">
    <name type="scientific">Streptomyces pactum</name>
    <dbReference type="NCBI Taxonomy" id="68249"/>
    <lineage>
        <taxon>Bacteria</taxon>
        <taxon>Bacillati</taxon>
        <taxon>Actinomycetota</taxon>
        <taxon>Actinomycetes</taxon>
        <taxon>Kitasatosporales</taxon>
        <taxon>Streptomycetaceae</taxon>
        <taxon>Streptomyces</taxon>
    </lineage>
</organism>
<dbReference type="Pfam" id="PF19054">
    <property type="entry name" value="DUF5753"/>
    <property type="match status" value="1"/>
</dbReference>
<evidence type="ECO:0000313" key="2">
    <source>
        <dbReference type="EMBL" id="MBH5335354.1"/>
    </source>
</evidence>
<dbReference type="InterPro" id="IPR001387">
    <property type="entry name" value="Cro/C1-type_HTH"/>
</dbReference>
<sequence>MEIERRPRTPREKYGEELRLRRMAAGLTQETLSERVVCSPTLISHFEAGRRLPKPDDAARIDQALGTDGFFLRWLEDLESKFADHFAVVAELEPHAVEIQQYSISLVPGLLQTEAYARAVFEAYSPNQRADLDERIVNRMSRVRILDDPLQPVLWTVLDEAVLRRPVGGRRVMAEQLRRIADLAETRRLRLHVLPFSAGAHSLMESMMTLMTFEDAAPIAYVEGFRSGHLMDDPSLVRACQSAYALALSEAATRQESLALIRAVAEEYDHG</sequence>